<gene>
    <name evidence="1" type="ORF">GLYMA_07G023200</name>
</gene>
<dbReference type="EMBL" id="CM000840">
    <property type="protein sequence ID" value="KRH47343.1"/>
    <property type="molecule type" value="Genomic_DNA"/>
</dbReference>
<evidence type="ECO:0000313" key="3">
    <source>
        <dbReference type="Proteomes" id="UP000008827"/>
    </source>
</evidence>
<dbReference type="Gramene" id="KRH47343">
    <property type="protein sequence ID" value="KRH47343"/>
    <property type="gene ID" value="GLYMA_07G023200"/>
</dbReference>
<keyword evidence="3" id="KW-1185">Reference proteome</keyword>
<organism evidence="1">
    <name type="scientific">Glycine max</name>
    <name type="common">Soybean</name>
    <name type="synonym">Glycine hispida</name>
    <dbReference type="NCBI Taxonomy" id="3847"/>
    <lineage>
        <taxon>Eukaryota</taxon>
        <taxon>Viridiplantae</taxon>
        <taxon>Streptophyta</taxon>
        <taxon>Embryophyta</taxon>
        <taxon>Tracheophyta</taxon>
        <taxon>Spermatophyta</taxon>
        <taxon>Magnoliopsida</taxon>
        <taxon>eudicotyledons</taxon>
        <taxon>Gunneridae</taxon>
        <taxon>Pentapetalae</taxon>
        <taxon>rosids</taxon>
        <taxon>fabids</taxon>
        <taxon>Fabales</taxon>
        <taxon>Fabaceae</taxon>
        <taxon>Papilionoideae</taxon>
        <taxon>50 kb inversion clade</taxon>
        <taxon>NPAAA clade</taxon>
        <taxon>indigoferoid/millettioid clade</taxon>
        <taxon>Phaseoleae</taxon>
        <taxon>Glycine</taxon>
        <taxon>Glycine subgen. Soja</taxon>
    </lineage>
</organism>
<dbReference type="InParanoid" id="A0A0R0J958"/>
<dbReference type="EnsemblPlants" id="KRH47343">
    <property type="protein sequence ID" value="KRH47343"/>
    <property type="gene ID" value="GLYMA_07G023200"/>
</dbReference>
<evidence type="ECO:0000313" key="2">
    <source>
        <dbReference type="EnsemblPlants" id="KRH47343"/>
    </source>
</evidence>
<proteinExistence type="predicted"/>
<protein>
    <submittedName>
        <fullName evidence="1 2">Uncharacterized protein</fullName>
    </submittedName>
</protein>
<reference evidence="2" key="2">
    <citation type="submission" date="2018-02" db="UniProtKB">
        <authorList>
            <consortium name="EnsemblPlants"/>
        </authorList>
    </citation>
    <scope>IDENTIFICATION</scope>
    <source>
        <strain evidence="2">Williams 82</strain>
    </source>
</reference>
<sequence>MLSPNILPMCVPCSFPTILRVWHIPCHVMLVSVLCFIACKGFPCSTFIPLKFWDLLPCPYHKGQRWWTCV</sequence>
<dbReference type="Proteomes" id="UP000008827">
    <property type="component" value="Chromosome 7"/>
</dbReference>
<name>A0A0R0J958_SOYBN</name>
<accession>A0A0R0J958</accession>
<evidence type="ECO:0000313" key="1">
    <source>
        <dbReference type="EMBL" id="KRH47343.1"/>
    </source>
</evidence>
<dbReference type="AlphaFoldDB" id="A0A0R0J958"/>
<reference evidence="1 2" key="1">
    <citation type="journal article" date="2010" name="Nature">
        <title>Genome sequence of the palaeopolyploid soybean.</title>
        <authorList>
            <person name="Schmutz J."/>
            <person name="Cannon S.B."/>
            <person name="Schlueter J."/>
            <person name="Ma J."/>
            <person name="Mitros T."/>
            <person name="Nelson W."/>
            <person name="Hyten D.L."/>
            <person name="Song Q."/>
            <person name="Thelen J.J."/>
            <person name="Cheng J."/>
            <person name="Xu D."/>
            <person name="Hellsten U."/>
            <person name="May G.D."/>
            <person name="Yu Y."/>
            <person name="Sakurai T."/>
            <person name="Umezawa T."/>
            <person name="Bhattacharyya M.K."/>
            <person name="Sandhu D."/>
            <person name="Valliyodan B."/>
            <person name="Lindquist E."/>
            <person name="Peto M."/>
            <person name="Grant D."/>
            <person name="Shu S."/>
            <person name="Goodstein D."/>
            <person name="Barry K."/>
            <person name="Futrell-Griggs M."/>
            <person name="Abernathy B."/>
            <person name="Du J."/>
            <person name="Tian Z."/>
            <person name="Zhu L."/>
            <person name="Gill N."/>
            <person name="Joshi T."/>
            <person name="Libault M."/>
            <person name="Sethuraman A."/>
            <person name="Zhang X.-C."/>
            <person name="Shinozaki K."/>
            <person name="Nguyen H.T."/>
            <person name="Wing R.A."/>
            <person name="Cregan P."/>
            <person name="Specht J."/>
            <person name="Grimwood J."/>
            <person name="Rokhsar D."/>
            <person name="Stacey G."/>
            <person name="Shoemaker R.C."/>
            <person name="Jackson S.A."/>
        </authorList>
    </citation>
    <scope>NUCLEOTIDE SEQUENCE [LARGE SCALE GENOMIC DNA]</scope>
    <source>
        <strain evidence="2">cv. Williams 82</strain>
        <tissue evidence="1">Callus</tissue>
    </source>
</reference>
<reference evidence="1" key="3">
    <citation type="submission" date="2018-07" db="EMBL/GenBank/DDBJ databases">
        <title>WGS assembly of Glycine max.</title>
        <authorList>
            <person name="Schmutz J."/>
            <person name="Cannon S."/>
            <person name="Schlueter J."/>
            <person name="Ma J."/>
            <person name="Mitros T."/>
            <person name="Nelson W."/>
            <person name="Hyten D."/>
            <person name="Song Q."/>
            <person name="Thelen J."/>
            <person name="Cheng J."/>
            <person name="Xu D."/>
            <person name="Hellsten U."/>
            <person name="May G."/>
            <person name="Yu Y."/>
            <person name="Sakurai T."/>
            <person name="Umezawa T."/>
            <person name="Bhattacharyya M."/>
            <person name="Sandhu D."/>
            <person name="Valliyodan B."/>
            <person name="Lindquist E."/>
            <person name="Peto M."/>
            <person name="Grant D."/>
            <person name="Shu S."/>
            <person name="Goodstein D."/>
            <person name="Barry K."/>
            <person name="Futrell-Griggs M."/>
            <person name="Abernathy B."/>
            <person name="Du J."/>
            <person name="Tian Z."/>
            <person name="Zhu L."/>
            <person name="Gill N."/>
            <person name="Joshi T."/>
            <person name="Libault M."/>
            <person name="Sethuraman A."/>
            <person name="Zhang X."/>
            <person name="Shinozaki K."/>
            <person name="Nguyen H."/>
            <person name="Wing R."/>
            <person name="Cregan P."/>
            <person name="Specht J."/>
            <person name="Grimwood J."/>
            <person name="Rokhsar D."/>
            <person name="Stacey G."/>
            <person name="Shoemaker R."/>
            <person name="Jackson S."/>
        </authorList>
    </citation>
    <scope>NUCLEOTIDE SEQUENCE</scope>
    <source>
        <tissue evidence="1">Callus</tissue>
    </source>
</reference>